<dbReference type="PANTHER" id="PTHR11109:SF7">
    <property type="entry name" value="GTP CYCLOHYDROLASE 1"/>
    <property type="match status" value="1"/>
</dbReference>
<protein>
    <recommendedName>
        <fullName evidence="8">GTP cyclohydrolase 1</fullName>
        <ecNumber evidence="8">3.5.4.16</ecNumber>
    </recommendedName>
    <alternativeName>
        <fullName evidence="8">GTP cyclohydrolase I</fullName>
        <shortName evidence="8">GTP-CH-I</shortName>
    </alternativeName>
</protein>
<dbReference type="InterPro" id="IPR043134">
    <property type="entry name" value="GTP-CH-I_N"/>
</dbReference>
<feature type="compositionally biased region" description="Low complexity" evidence="9">
    <location>
        <begin position="1"/>
        <end position="18"/>
    </location>
</feature>
<keyword evidence="6 8" id="KW-0378">Hydrolase</keyword>
<evidence type="ECO:0000256" key="5">
    <source>
        <dbReference type="ARBA" id="ARBA00022563"/>
    </source>
</evidence>
<dbReference type="InterPro" id="IPR018234">
    <property type="entry name" value="GTP_CycHdrlase_I_CS"/>
</dbReference>
<evidence type="ECO:0000259" key="10">
    <source>
        <dbReference type="Pfam" id="PF01227"/>
    </source>
</evidence>
<evidence type="ECO:0000256" key="8">
    <source>
        <dbReference type="HAMAP-Rule" id="MF_00223"/>
    </source>
</evidence>
<dbReference type="InterPro" id="IPR043133">
    <property type="entry name" value="GTP-CH-I_C/QueF"/>
</dbReference>
<feature type="domain" description="GTP cyclohydrolase I" evidence="10">
    <location>
        <begin position="26"/>
        <end position="203"/>
    </location>
</feature>
<comment type="pathway">
    <text evidence="2 8">Cofactor biosynthesis; 7,8-dihydroneopterin triphosphate biosynthesis; 7,8-dihydroneopterin triphosphate from GTP: step 1/1.</text>
</comment>
<dbReference type="GO" id="GO:0006730">
    <property type="term" value="P:one-carbon metabolic process"/>
    <property type="evidence" value="ECO:0007669"/>
    <property type="project" value="UniProtKB-UniRule"/>
</dbReference>
<dbReference type="GO" id="GO:0008270">
    <property type="term" value="F:zinc ion binding"/>
    <property type="evidence" value="ECO:0007669"/>
    <property type="project" value="UniProtKB-UniRule"/>
</dbReference>
<dbReference type="PANTHER" id="PTHR11109">
    <property type="entry name" value="GTP CYCLOHYDROLASE I"/>
    <property type="match status" value="1"/>
</dbReference>
<accession>A0A3A9JMG1</accession>
<evidence type="ECO:0000256" key="4">
    <source>
        <dbReference type="ARBA" id="ARBA00011857"/>
    </source>
</evidence>
<sequence>MNIQVPPTAAEAALTTEPRPTREEAEAAVRTLLRWAGDNPDREGLVDTPARVVRSYEEFFSGYHEDPVELLARSFEETDGYDEMVVLRDIRLESHCEHHMVPIIGRAHIAYLPKGRVVGISKLARVMEIYAKRLQIQEKLTAQIANTINDVLQPLGVAVVIEASHQCMSTRGVHKPGVSMVTSRMLGAFRKNPSTRREFMAIIGAPRAGGLEG</sequence>
<feature type="region of interest" description="Disordered" evidence="9">
    <location>
        <begin position="1"/>
        <end position="23"/>
    </location>
</feature>
<comment type="subunit">
    <text evidence="4">Toroid-shaped homodecamer, composed of two pentamers of five dimers.</text>
</comment>
<dbReference type="EC" id="3.5.4.16" evidence="8"/>
<dbReference type="Pfam" id="PF01227">
    <property type="entry name" value="GTP_cyclohydroI"/>
    <property type="match status" value="1"/>
</dbReference>
<dbReference type="FunFam" id="3.30.1130.10:FF:000001">
    <property type="entry name" value="GTP cyclohydrolase 1"/>
    <property type="match status" value="1"/>
</dbReference>
<evidence type="ECO:0000256" key="1">
    <source>
        <dbReference type="ARBA" id="ARBA00001052"/>
    </source>
</evidence>
<dbReference type="FunCoup" id="A0A3A9JMG1">
    <property type="interactions" value="501"/>
</dbReference>
<reference evidence="11 14" key="1">
    <citation type="submission" date="2018-09" db="EMBL/GenBank/DDBJ databases">
        <title>Roseomonas sp. nov., isolated from feces of Tibetan antelopes in the Qinghai-Tibet plateau, China.</title>
        <authorList>
            <person name="Tian Z."/>
        </authorList>
    </citation>
    <scope>NUCLEOTIDE SEQUENCE [LARGE SCALE GENOMIC DNA]</scope>
    <source>
        <strain evidence="12 13">Z23</strain>
        <strain evidence="11 14">Z24</strain>
    </source>
</reference>
<evidence type="ECO:0000256" key="2">
    <source>
        <dbReference type="ARBA" id="ARBA00005080"/>
    </source>
</evidence>
<evidence type="ECO:0000256" key="7">
    <source>
        <dbReference type="ARBA" id="ARBA00023134"/>
    </source>
</evidence>
<dbReference type="InterPro" id="IPR020602">
    <property type="entry name" value="GTP_CycHdrlase_I_dom"/>
</dbReference>
<dbReference type="OrthoDB" id="9801207at2"/>
<dbReference type="UniPathway" id="UPA00848">
    <property type="reaction ID" value="UER00151"/>
</dbReference>
<keyword evidence="7 8" id="KW-0342">GTP-binding</keyword>
<evidence type="ECO:0000313" key="13">
    <source>
        <dbReference type="Proteomes" id="UP000274097"/>
    </source>
</evidence>
<dbReference type="GO" id="GO:0005525">
    <property type="term" value="F:GTP binding"/>
    <property type="evidence" value="ECO:0007669"/>
    <property type="project" value="UniProtKB-KW"/>
</dbReference>
<evidence type="ECO:0000313" key="14">
    <source>
        <dbReference type="Proteomes" id="UP000278036"/>
    </source>
</evidence>
<dbReference type="EMBL" id="RAQU01000221">
    <property type="protein sequence ID" value="RKK01768.1"/>
    <property type="molecule type" value="Genomic_DNA"/>
</dbReference>
<dbReference type="GO" id="GO:0006729">
    <property type="term" value="P:tetrahydrobiopterin biosynthetic process"/>
    <property type="evidence" value="ECO:0007669"/>
    <property type="project" value="TreeGrafter"/>
</dbReference>
<dbReference type="PROSITE" id="PS00859">
    <property type="entry name" value="GTP_CYCLOHYDROL_1_1"/>
    <property type="match status" value="1"/>
</dbReference>
<dbReference type="GO" id="GO:0005737">
    <property type="term" value="C:cytoplasm"/>
    <property type="evidence" value="ECO:0007669"/>
    <property type="project" value="TreeGrafter"/>
</dbReference>
<dbReference type="HAMAP" id="MF_00223">
    <property type="entry name" value="FolE"/>
    <property type="match status" value="1"/>
</dbReference>
<feature type="binding site" evidence="8">
    <location>
        <position position="99"/>
    </location>
    <ligand>
        <name>Zn(2+)</name>
        <dbReference type="ChEBI" id="CHEBI:29105"/>
    </ligand>
</feature>
<dbReference type="SUPFAM" id="SSF55620">
    <property type="entry name" value="Tetrahydrobiopterin biosynthesis enzymes-like"/>
    <property type="match status" value="1"/>
</dbReference>
<dbReference type="Proteomes" id="UP000274097">
    <property type="component" value="Unassembled WGS sequence"/>
</dbReference>
<keyword evidence="8" id="KW-0547">Nucleotide-binding</keyword>
<feature type="binding site" evidence="8">
    <location>
        <position position="96"/>
    </location>
    <ligand>
        <name>Zn(2+)</name>
        <dbReference type="ChEBI" id="CHEBI:29105"/>
    </ligand>
</feature>
<dbReference type="FunFam" id="1.10.286.10:FF:000001">
    <property type="entry name" value="GTP cyclohydrolase 1"/>
    <property type="match status" value="1"/>
</dbReference>
<keyword evidence="13" id="KW-1185">Reference proteome</keyword>
<feature type="binding site" evidence="8">
    <location>
        <position position="167"/>
    </location>
    <ligand>
        <name>Zn(2+)</name>
        <dbReference type="ChEBI" id="CHEBI:29105"/>
    </ligand>
</feature>
<evidence type="ECO:0000256" key="3">
    <source>
        <dbReference type="ARBA" id="ARBA00008085"/>
    </source>
</evidence>
<dbReference type="InterPro" id="IPR001474">
    <property type="entry name" value="GTP_CycHdrlase_I"/>
</dbReference>
<dbReference type="Gene3D" id="3.30.1130.10">
    <property type="match status" value="1"/>
</dbReference>
<keyword evidence="5 8" id="KW-0554">One-carbon metabolism</keyword>
<evidence type="ECO:0000256" key="9">
    <source>
        <dbReference type="SAM" id="MobiDB-lite"/>
    </source>
</evidence>
<dbReference type="GO" id="GO:0003934">
    <property type="term" value="F:GTP cyclohydrolase I activity"/>
    <property type="evidence" value="ECO:0007669"/>
    <property type="project" value="UniProtKB-UniRule"/>
</dbReference>
<organism evidence="11 14">
    <name type="scientific">Teichococcus wenyumeiae</name>
    <dbReference type="NCBI Taxonomy" id="2478470"/>
    <lineage>
        <taxon>Bacteria</taxon>
        <taxon>Pseudomonadati</taxon>
        <taxon>Pseudomonadota</taxon>
        <taxon>Alphaproteobacteria</taxon>
        <taxon>Acetobacterales</taxon>
        <taxon>Roseomonadaceae</taxon>
        <taxon>Roseomonas</taxon>
    </lineage>
</organism>
<comment type="caution">
    <text evidence="11">The sequence shown here is derived from an EMBL/GenBank/DDBJ whole genome shotgun (WGS) entry which is preliminary data.</text>
</comment>
<proteinExistence type="inferred from homology"/>
<evidence type="ECO:0000256" key="6">
    <source>
        <dbReference type="ARBA" id="ARBA00022801"/>
    </source>
</evidence>
<dbReference type="EMBL" id="RFLX01000002">
    <property type="protein sequence ID" value="RMI26287.1"/>
    <property type="molecule type" value="Genomic_DNA"/>
</dbReference>
<dbReference type="InParanoid" id="A0A3A9JMG1"/>
<evidence type="ECO:0000313" key="11">
    <source>
        <dbReference type="EMBL" id="RKK01768.1"/>
    </source>
</evidence>
<dbReference type="Gene3D" id="1.10.286.10">
    <property type="match status" value="1"/>
</dbReference>
<dbReference type="AlphaFoldDB" id="A0A3A9JMG1"/>
<keyword evidence="8" id="KW-0862">Zinc</keyword>
<name>A0A3A9JMG1_9PROT</name>
<dbReference type="PROSITE" id="PS00860">
    <property type="entry name" value="GTP_CYCLOHYDROL_1_2"/>
    <property type="match status" value="1"/>
</dbReference>
<dbReference type="NCBIfam" id="NF006825">
    <property type="entry name" value="PRK09347.1-2"/>
    <property type="match status" value="1"/>
</dbReference>
<comment type="catalytic activity">
    <reaction evidence="1 8">
        <text>GTP + H2O = 7,8-dihydroneopterin 3'-triphosphate + formate + H(+)</text>
        <dbReference type="Rhea" id="RHEA:17473"/>
        <dbReference type="ChEBI" id="CHEBI:15377"/>
        <dbReference type="ChEBI" id="CHEBI:15378"/>
        <dbReference type="ChEBI" id="CHEBI:15740"/>
        <dbReference type="ChEBI" id="CHEBI:37565"/>
        <dbReference type="ChEBI" id="CHEBI:58462"/>
        <dbReference type="EC" id="3.5.4.16"/>
    </reaction>
</comment>
<keyword evidence="8" id="KW-0479">Metal-binding</keyword>
<comment type="subunit">
    <text evidence="8">Homopolymer.</text>
</comment>
<dbReference type="NCBIfam" id="NF006826">
    <property type="entry name" value="PRK09347.1-3"/>
    <property type="match status" value="1"/>
</dbReference>
<dbReference type="RefSeq" id="WP_120640572.1">
    <property type="nucleotide sequence ID" value="NZ_RAQU01000221.1"/>
</dbReference>
<dbReference type="NCBIfam" id="TIGR00063">
    <property type="entry name" value="folE"/>
    <property type="match status" value="1"/>
</dbReference>
<dbReference type="GO" id="GO:0046654">
    <property type="term" value="P:tetrahydrofolate biosynthetic process"/>
    <property type="evidence" value="ECO:0007669"/>
    <property type="project" value="UniProtKB-UniRule"/>
</dbReference>
<evidence type="ECO:0000313" key="12">
    <source>
        <dbReference type="EMBL" id="RMI26287.1"/>
    </source>
</evidence>
<comment type="similarity">
    <text evidence="3 8">Belongs to the GTP cyclohydrolase I family.</text>
</comment>
<dbReference type="Proteomes" id="UP000278036">
    <property type="component" value="Unassembled WGS sequence"/>
</dbReference>
<gene>
    <name evidence="8 11" type="primary">folE</name>
    <name evidence="11" type="ORF">D6Z83_23265</name>
    <name evidence="12" type="ORF">EBE87_03075</name>
</gene>